<dbReference type="HAMAP" id="MF_00105">
    <property type="entry name" value="GreA_GreB"/>
    <property type="match status" value="1"/>
</dbReference>
<keyword evidence="12" id="KW-0648">Protein biosynthesis</keyword>
<dbReference type="NCBIfam" id="TIGR01462">
    <property type="entry name" value="greA"/>
    <property type="match status" value="1"/>
</dbReference>
<dbReference type="PIRSF" id="PIRSF006092">
    <property type="entry name" value="GreA_GreB"/>
    <property type="match status" value="1"/>
</dbReference>
<evidence type="ECO:0000313" key="12">
    <source>
        <dbReference type="EMBL" id="RXJ62003.1"/>
    </source>
</evidence>
<dbReference type="NCBIfam" id="NF001263">
    <property type="entry name" value="PRK00226.1-4"/>
    <property type="match status" value="1"/>
</dbReference>
<dbReference type="InterPro" id="IPR023459">
    <property type="entry name" value="Tscrpt_elong_fac_GreA/B_fam"/>
</dbReference>
<evidence type="ECO:0000256" key="8">
    <source>
        <dbReference type="HAMAP-Rule" id="MF_00105"/>
    </source>
</evidence>
<evidence type="ECO:0000259" key="10">
    <source>
        <dbReference type="Pfam" id="PF01272"/>
    </source>
</evidence>
<dbReference type="InterPro" id="IPR006359">
    <property type="entry name" value="Tscrpt_elong_fac_GreA"/>
</dbReference>
<dbReference type="PANTHER" id="PTHR30437">
    <property type="entry name" value="TRANSCRIPTION ELONGATION FACTOR GREA"/>
    <property type="match status" value="1"/>
</dbReference>
<evidence type="ECO:0000313" key="13">
    <source>
        <dbReference type="Proteomes" id="UP000290191"/>
    </source>
</evidence>
<dbReference type="InterPro" id="IPR028624">
    <property type="entry name" value="Tscrpt_elong_fac_GreA/B"/>
</dbReference>
<evidence type="ECO:0000259" key="11">
    <source>
        <dbReference type="Pfam" id="PF03449"/>
    </source>
</evidence>
<comment type="function">
    <text evidence="6 8 9">Necessary for efficient RNA polymerase transcription elongation past template-encoded arresting sites. The arresting sites in DNA have the property of trapping a certain fraction of elongating RNA polymerases that pass through, resulting in locked ternary complexes. Cleavage of the nascent transcript by cleavage factors such as GreA or GreB allows the resumption of elongation from the new 3'terminus. GreA releases sequences of 2 to 3 nucleotides.</text>
</comment>
<evidence type="ECO:0000256" key="9">
    <source>
        <dbReference type="RuleBase" id="RU000556"/>
    </source>
</evidence>
<keyword evidence="4 8" id="KW-0238">DNA-binding</keyword>
<dbReference type="SUPFAM" id="SSF46557">
    <property type="entry name" value="GreA transcript cleavage protein, N-terminal domain"/>
    <property type="match status" value="1"/>
</dbReference>
<keyword evidence="3 8" id="KW-0805">Transcription regulation</keyword>
<feature type="domain" description="Transcription elongation factor GreA/GreB C-terminal" evidence="10">
    <location>
        <begin position="81"/>
        <end position="156"/>
    </location>
</feature>
<dbReference type="OrthoDB" id="9808774at2"/>
<comment type="similarity">
    <text evidence="1 8 9">Belongs to the GreA/GreB family.</text>
</comment>
<dbReference type="InterPro" id="IPR022691">
    <property type="entry name" value="Tscrpt_elong_fac_GreA/B_N"/>
</dbReference>
<comment type="caution">
    <text evidence="12">The sequence shown here is derived from an EMBL/GenBank/DDBJ whole genome shotgun (WGS) entry which is preliminary data.</text>
</comment>
<reference evidence="12 13" key="1">
    <citation type="submission" date="2017-10" db="EMBL/GenBank/DDBJ databases">
        <title>Genomics of the genus Arcobacter.</title>
        <authorList>
            <person name="Perez-Cataluna A."/>
            <person name="Figueras M.J."/>
        </authorList>
    </citation>
    <scope>NUCLEOTIDE SEQUENCE [LARGE SCALE GENOMIC DNA]</scope>
    <source>
        <strain evidence="12 13">DSM 24636</strain>
    </source>
</reference>
<dbReference type="FunFam" id="1.10.287.180:FF:000001">
    <property type="entry name" value="Transcription elongation factor GreA"/>
    <property type="match status" value="1"/>
</dbReference>
<evidence type="ECO:0000256" key="5">
    <source>
        <dbReference type="ARBA" id="ARBA00023163"/>
    </source>
</evidence>
<dbReference type="InterPro" id="IPR036805">
    <property type="entry name" value="Tscrpt_elong_fac_GreA/B_N_sf"/>
</dbReference>
<dbReference type="NCBIfam" id="NF001261">
    <property type="entry name" value="PRK00226.1-2"/>
    <property type="match status" value="1"/>
</dbReference>
<name>A0A4Q0XXP9_9BACT</name>
<dbReference type="Gene3D" id="3.10.50.30">
    <property type="entry name" value="Transcription elongation factor, GreA/GreB, C-terminal domain"/>
    <property type="match status" value="1"/>
</dbReference>
<dbReference type="GO" id="GO:0003677">
    <property type="term" value="F:DNA binding"/>
    <property type="evidence" value="ECO:0007669"/>
    <property type="project" value="UniProtKB-UniRule"/>
</dbReference>
<dbReference type="InterPro" id="IPR036953">
    <property type="entry name" value="GreA/GreB_C_sf"/>
</dbReference>
<organism evidence="12 13">
    <name type="scientific">Halarcobacter anaerophilus</name>
    <dbReference type="NCBI Taxonomy" id="877500"/>
    <lineage>
        <taxon>Bacteria</taxon>
        <taxon>Pseudomonadati</taxon>
        <taxon>Campylobacterota</taxon>
        <taxon>Epsilonproteobacteria</taxon>
        <taxon>Campylobacterales</taxon>
        <taxon>Arcobacteraceae</taxon>
        <taxon>Halarcobacter</taxon>
    </lineage>
</organism>
<dbReference type="STRING" id="877500.GCA_000935065_00815"/>
<sequence length="161" mass="17700">MDKEPMTRVGYEKITEELNFLKSKERPDTVIALDEARQLGDLKENAEYHAAKDKLALIDAQIAELGSIISKAIIIDPESLPHDKVSFGSTVELLDVDTEEEFTYAIVGGVESNADKGLISFNSPLAKQLLGKEEGDEVTTTLPGGQKTFELLSVSYKELEL</sequence>
<gene>
    <name evidence="8" type="primary">greA</name>
    <name evidence="12" type="ORF">CRV06_11245</name>
</gene>
<dbReference type="SUPFAM" id="SSF54534">
    <property type="entry name" value="FKBP-like"/>
    <property type="match status" value="1"/>
</dbReference>
<proteinExistence type="inferred from homology"/>
<dbReference type="GO" id="GO:0032784">
    <property type="term" value="P:regulation of DNA-templated transcription elongation"/>
    <property type="evidence" value="ECO:0007669"/>
    <property type="project" value="UniProtKB-UniRule"/>
</dbReference>
<accession>A0A4Q0XXP9</accession>
<evidence type="ECO:0000256" key="1">
    <source>
        <dbReference type="ARBA" id="ARBA00008213"/>
    </source>
</evidence>
<dbReference type="Proteomes" id="UP000290191">
    <property type="component" value="Unassembled WGS sequence"/>
</dbReference>
<dbReference type="FunFam" id="3.10.50.30:FF:000001">
    <property type="entry name" value="Transcription elongation factor GreA"/>
    <property type="match status" value="1"/>
</dbReference>
<dbReference type="InterPro" id="IPR001437">
    <property type="entry name" value="Tscrpt_elong_fac_GreA/B_C"/>
</dbReference>
<dbReference type="GO" id="GO:0070063">
    <property type="term" value="F:RNA polymerase binding"/>
    <property type="evidence" value="ECO:0007669"/>
    <property type="project" value="InterPro"/>
</dbReference>
<evidence type="ECO:0000256" key="2">
    <source>
        <dbReference type="ARBA" id="ARBA00013729"/>
    </source>
</evidence>
<evidence type="ECO:0000256" key="4">
    <source>
        <dbReference type="ARBA" id="ARBA00023125"/>
    </source>
</evidence>
<keyword evidence="5 8" id="KW-0804">Transcription</keyword>
<dbReference type="Pfam" id="PF01272">
    <property type="entry name" value="GreA_GreB"/>
    <property type="match status" value="1"/>
</dbReference>
<evidence type="ECO:0000256" key="7">
    <source>
        <dbReference type="ARBA" id="ARBA00030776"/>
    </source>
</evidence>
<dbReference type="RefSeq" id="WP_044415767.1">
    <property type="nucleotide sequence ID" value="NZ_CP041070.1"/>
</dbReference>
<dbReference type="AlphaFoldDB" id="A0A4Q0XXP9"/>
<dbReference type="Pfam" id="PF03449">
    <property type="entry name" value="GreA_GreB_N"/>
    <property type="match status" value="1"/>
</dbReference>
<dbReference type="EMBL" id="PDKO01000010">
    <property type="protein sequence ID" value="RXJ62003.1"/>
    <property type="molecule type" value="Genomic_DNA"/>
</dbReference>
<dbReference type="GO" id="GO:0003746">
    <property type="term" value="F:translation elongation factor activity"/>
    <property type="evidence" value="ECO:0007669"/>
    <property type="project" value="UniProtKB-KW"/>
</dbReference>
<keyword evidence="12" id="KW-0251">Elongation factor</keyword>
<dbReference type="Gene3D" id="1.10.287.180">
    <property type="entry name" value="Transcription elongation factor, GreA/GreB, N-terminal domain"/>
    <property type="match status" value="1"/>
</dbReference>
<dbReference type="GO" id="GO:0006354">
    <property type="term" value="P:DNA-templated transcription elongation"/>
    <property type="evidence" value="ECO:0007669"/>
    <property type="project" value="TreeGrafter"/>
</dbReference>
<evidence type="ECO:0000256" key="6">
    <source>
        <dbReference type="ARBA" id="ARBA00024916"/>
    </source>
</evidence>
<evidence type="ECO:0000256" key="3">
    <source>
        <dbReference type="ARBA" id="ARBA00023015"/>
    </source>
</evidence>
<protein>
    <recommendedName>
        <fullName evidence="2 8">Transcription elongation factor GreA</fullName>
    </recommendedName>
    <alternativeName>
        <fullName evidence="7 8">Transcript cleavage factor GreA</fullName>
    </alternativeName>
</protein>
<feature type="domain" description="Transcription elongation factor GreA/GreB N-terminal" evidence="11">
    <location>
        <begin position="5"/>
        <end position="74"/>
    </location>
</feature>
<keyword evidence="13" id="KW-1185">Reference proteome</keyword>
<dbReference type="PANTHER" id="PTHR30437:SF4">
    <property type="entry name" value="TRANSCRIPTION ELONGATION FACTOR GREA"/>
    <property type="match status" value="1"/>
</dbReference>